<dbReference type="RefSeq" id="WP_380204478.1">
    <property type="nucleotide sequence ID" value="NZ_JBHTEK010000001.1"/>
</dbReference>
<dbReference type="EMBL" id="JBHTEK010000001">
    <property type="protein sequence ID" value="MFC7668952.1"/>
    <property type="molecule type" value="Genomic_DNA"/>
</dbReference>
<feature type="compositionally biased region" description="Low complexity" evidence="1">
    <location>
        <begin position="185"/>
        <end position="207"/>
    </location>
</feature>
<accession>A0ABW2U800</accession>
<dbReference type="SUPFAM" id="SSF47413">
    <property type="entry name" value="lambda repressor-like DNA-binding domains"/>
    <property type="match status" value="1"/>
</dbReference>
<evidence type="ECO:0008006" key="4">
    <source>
        <dbReference type="Google" id="ProtNLM"/>
    </source>
</evidence>
<organism evidence="2 3">
    <name type="scientific">Hymenobacter humi</name>
    <dbReference type="NCBI Taxonomy" id="1411620"/>
    <lineage>
        <taxon>Bacteria</taxon>
        <taxon>Pseudomonadati</taxon>
        <taxon>Bacteroidota</taxon>
        <taxon>Cytophagia</taxon>
        <taxon>Cytophagales</taxon>
        <taxon>Hymenobacteraceae</taxon>
        <taxon>Hymenobacter</taxon>
    </lineage>
</organism>
<protein>
    <recommendedName>
        <fullName evidence="4">XRE family transcriptional regulator</fullName>
    </recommendedName>
</protein>
<comment type="caution">
    <text evidence="2">The sequence shown here is derived from an EMBL/GenBank/DDBJ whole genome shotgun (WGS) entry which is preliminary data.</text>
</comment>
<proteinExistence type="predicted"/>
<evidence type="ECO:0000256" key="1">
    <source>
        <dbReference type="SAM" id="MobiDB-lite"/>
    </source>
</evidence>
<feature type="region of interest" description="Disordered" evidence="1">
    <location>
        <begin position="172"/>
        <end position="207"/>
    </location>
</feature>
<evidence type="ECO:0000313" key="3">
    <source>
        <dbReference type="Proteomes" id="UP001596513"/>
    </source>
</evidence>
<reference evidence="3" key="1">
    <citation type="journal article" date="2019" name="Int. J. Syst. Evol. Microbiol.">
        <title>The Global Catalogue of Microorganisms (GCM) 10K type strain sequencing project: providing services to taxonomists for standard genome sequencing and annotation.</title>
        <authorList>
            <consortium name="The Broad Institute Genomics Platform"/>
            <consortium name="The Broad Institute Genome Sequencing Center for Infectious Disease"/>
            <person name="Wu L."/>
            <person name="Ma J."/>
        </authorList>
    </citation>
    <scope>NUCLEOTIDE SEQUENCE [LARGE SCALE GENOMIC DNA]</scope>
    <source>
        <strain evidence="3">JCM 19635</strain>
    </source>
</reference>
<dbReference type="InterPro" id="IPR010982">
    <property type="entry name" value="Lambda_DNA-bd_dom_sf"/>
</dbReference>
<keyword evidence="3" id="KW-1185">Reference proteome</keyword>
<evidence type="ECO:0000313" key="2">
    <source>
        <dbReference type="EMBL" id="MFC7668952.1"/>
    </source>
</evidence>
<gene>
    <name evidence="2" type="ORF">ACFQT0_17495</name>
</gene>
<dbReference type="Proteomes" id="UP001596513">
    <property type="component" value="Unassembled WGS sequence"/>
</dbReference>
<name>A0ABW2U800_9BACT</name>
<sequence>MAAPVPVPIDQRFAQLIQQFGLTKNSFAISLGKTASVVQHLIDGRNKPGYDLLCRVFEVYPNVSRDWLLLGRGPMLVGGELAPKPVEQAAVPAPELPSAPPDFEEIEVPPHRRSGPGVAGTRLQPAEIAATLALAAAANQPIRATPPTPVAALEAPAALAVADAPAVPVAAAEPQFSQASPTPPASAMTETAPSAPASAPSEPVPATAQPAINSAQAVMPPVYAAAPAAGPTPEIYVAAALHAQHLQHQLALSEMRNQHLLEQQQMLREMLAMARQSMV</sequence>